<evidence type="ECO:0000313" key="4">
    <source>
        <dbReference type="Proteomes" id="UP000187074"/>
    </source>
</evidence>
<evidence type="ECO:0000256" key="1">
    <source>
        <dbReference type="SAM" id="MobiDB-lite"/>
    </source>
</evidence>
<feature type="compositionally biased region" description="Basic residues" evidence="1">
    <location>
        <begin position="44"/>
        <end position="78"/>
    </location>
</feature>
<name>A0A1R1AY65_PAELA</name>
<feature type="chain" id="PRO_5010214473" description="Acid shock protein" evidence="2">
    <location>
        <begin position="25"/>
        <end position="92"/>
    </location>
</feature>
<protein>
    <recommendedName>
        <fullName evidence="5">Acid shock protein</fullName>
    </recommendedName>
</protein>
<keyword evidence="2" id="KW-0732">Signal</keyword>
<dbReference type="AlphaFoldDB" id="A0A1R1AY65"/>
<proteinExistence type="predicted"/>
<feature type="signal peptide" evidence="2">
    <location>
        <begin position="1"/>
        <end position="24"/>
    </location>
</feature>
<dbReference type="Proteomes" id="UP000187074">
    <property type="component" value="Unassembled WGS sequence"/>
</dbReference>
<dbReference type="RefSeq" id="WP_076324272.1">
    <property type="nucleotide sequence ID" value="NZ_JBCMXI010000001.1"/>
</dbReference>
<accession>A0A1R1AY65</accession>
<dbReference type="EMBL" id="MRTF01000007">
    <property type="protein sequence ID" value="OME90780.1"/>
    <property type="molecule type" value="Genomic_DNA"/>
</dbReference>
<sequence>MKKAAIFALSTCLFLSASAITASAAPVESHQHKMHVKEHEAKEHKLHAKEHKMKEHKAKEHKMRAKSKAHKVHTKSIKPKALPKTGYGGVSE</sequence>
<evidence type="ECO:0000256" key="2">
    <source>
        <dbReference type="SAM" id="SignalP"/>
    </source>
</evidence>
<dbReference type="STRING" id="1401.BK123_20720"/>
<reference evidence="3 4" key="1">
    <citation type="submission" date="2016-11" db="EMBL/GenBank/DDBJ databases">
        <title>Paenibacillus species isolates.</title>
        <authorList>
            <person name="Beno S.M."/>
        </authorList>
    </citation>
    <scope>NUCLEOTIDE SEQUENCE [LARGE SCALE GENOMIC DNA]</scope>
    <source>
        <strain evidence="3 4">FSL F4-0100</strain>
    </source>
</reference>
<feature type="region of interest" description="Disordered" evidence="1">
    <location>
        <begin position="24"/>
        <end position="92"/>
    </location>
</feature>
<evidence type="ECO:0000313" key="3">
    <source>
        <dbReference type="EMBL" id="OME90780.1"/>
    </source>
</evidence>
<evidence type="ECO:0008006" key="5">
    <source>
        <dbReference type="Google" id="ProtNLM"/>
    </source>
</evidence>
<dbReference type="OrthoDB" id="2666030at2"/>
<gene>
    <name evidence="3" type="ORF">BK123_20720</name>
</gene>
<organism evidence="3 4">
    <name type="scientific">Paenibacillus lautus</name>
    <name type="common">Bacillus lautus</name>
    <dbReference type="NCBI Taxonomy" id="1401"/>
    <lineage>
        <taxon>Bacteria</taxon>
        <taxon>Bacillati</taxon>
        <taxon>Bacillota</taxon>
        <taxon>Bacilli</taxon>
        <taxon>Bacillales</taxon>
        <taxon>Paenibacillaceae</taxon>
        <taxon>Paenibacillus</taxon>
    </lineage>
</organism>
<comment type="caution">
    <text evidence="3">The sequence shown here is derived from an EMBL/GenBank/DDBJ whole genome shotgun (WGS) entry which is preliminary data.</text>
</comment>